<organism evidence="2 3">
    <name type="scientific">Mycena pura</name>
    <dbReference type="NCBI Taxonomy" id="153505"/>
    <lineage>
        <taxon>Eukaryota</taxon>
        <taxon>Fungi</taxon>
        <taxon>Dikarya</taxon>
        <taxon>Basidiomycota</taxon>
        <taxon>Agaricomycotina</taxon>
        <taxon>Agaricomycetes</taxon>
        <taxon>Agaricomycetidae</taxon>
        <taxon>Agaricales</taxon>
        <taxon>Marasmiineae</taxon>
        <taxon>Mycenaceae</taxon>
        <taxon>Mycena</taxon>
    </lineage>
</organism>
<name>A0AAD6UY43_9AGAR</name>
<feature type="compositionally biased region" description="Acidic residues" evidence="1">
    <location>
        <begin position="175"/>
        <end position="184"/>
    </location>
</feature>
<proteinExistence type="predicted"/>
<feature type="region of interest" description="Disordered" evidence="1">
    <location>
        <begin position="223"/>
        <end position="305"/>
    </location>
</feature>
<feature type="non-terminal residue" evidence="2">
    <location>
        <position position="1"/>
    </location>
</feature>
<feature type="region of interest" description="Disordered" evidence="1">
    <location>
        <begin position="20"/>
        <end position="69"/>
    </location>
</feature>
<feature type="compositionally biased region" description="Basic and acidic residues" evidence="1">
    <location>
        <begin position="251"/>
        <end position="283"/>
    </location>
</feature>
<protein>
    <submittedName>
        <fullName evidence="2">Uncharacterized protein</fullName>
    </submittedName>
</protein>
<evidence type="ECO:0000256" key="1">
    <source>
        <dbReference type="SAM" id="MobiDB-lite"/>
    </source>
</evidence>
<evidence type="ECO:0000313" key="2">
    <source>
        <dbReference type="EMBL" id="KAJ7197776.1"/>
    </source>
</evidence>
<dbReference type="AlphaFoldDB" id="A0AAD6UY43"/>
<feature type="compositionally biased region" description="Basic and acidic residues" evidence="1">
    <location>
        <begin position="159"/>
        <end position="169"/>
    </location>
</feature>
<dbReference type="EMBL" id="JARJCW010000076">
    <property type="protein sequence ID" value="KAJ7197776.1"/>
    <property type="molecule type" value="Genomic_DNA"/>
</dbReference>
<feature type="region of interest" description="Disordered" evidence="1">
    <location>
        <begin position="159"/>
        <end position="209"/>
    </location>
</feature>
<comment type="caution">
    <text evidence="2">The sequence shown here is derived from an EMBL/GenBank/DDBJ whole genome shotgun (WGS) entry which is preliminary data.</text>
</comment>
<accession>A0AAD6UY43</accession>
<keyword evidence="3" id="KW-1185">Reference proteome</keyword>
<evidence type="ECO:0000313" key="3">
    <source>
        <dbReference type="Proteomes" id="UP001219525"/>
    </source>
</evidence>
<reference evidence="2" key="1">
    <citation type="submission" date="2023-03" db="EMBL/GenBank/DDBJ databases">
        <title>Massive genome expansion in bonnet fungi (Mycena s.s.) driven by repeated elements and novel gene families across ecological guilds.</title>
        <authorList>
            <consortium name="Lawrence Berkeley National Laboratory"/>
            <person name="Harder C.B."/>
            <person name="Miyauchi S."/>
            <person name="Viragh M."/>
            <person name="Kuo A."/>
            <person name="Thoen E."/>
            <person name="Andreopoulos B."/>
            <person name="Lu D."/>
            <person name="Skrede I."/>
            <person name="Drula E."/>
            <person name="Henrissat B."/>
            <person name="Morin E."/>
            <person name="Kohler A."/>
            <person name="Barry K."/>
            <person name="LaButti K."/>
            <person name="Morin E."/>
            <person name="Salamov A."/>
            <person name="Lipzen A."/>
            <person name="Mereny Z."/>
            <person name="Hegedus B."/>
            <person name="Baldrian P."/>
            <person name="Stursova M."/>
            <person name="Weitz H."/>
            <person name="Taylor A."/>
            <person name="Grigoriev I.V."/>
            <person name="Nagy L.G."/>
            <person name="Martin F."/>
            <person name="Kauserud H."/>
        </authorList>
    </citation>
    <scope>NUCLEOTIDE SEQUENCE</scope>
    <source>
        <strain evidence="2">9144</strain>
    </source>
</reference>
<dbReference type="Proteomes" id="UP001219525">
    <property type="component" value="Unassembled WGS sequence"/>
</dbReference>
<gene>
    <name evidence="2" type="ORF">GGX14DRAFT_700214</name>
</gene>
<sequence>MRDKAAASGVGTEVCLTDHPAAGCSADLTPSSPPLRKSSPPPAPYAVMDSASDKGSPRRSRSFENSGPVFESPCGRRGCTHVFTYSGTNPFVDLAAMVAAHRRHCVRRCEVSTSHRCAMAGWQPPASLVQQFAASKSTRRDAGHDYWTTSFKDSRYVDDTDYEESRTDEGWGSSADDDVQDDMTADGSTSRPFDSRGTCAENQLAPGHSTLSFSGQQVAISAGATMPGDTDPQRPLLDPPRPSLVQQFTSEYRDTERHCTPSFGDRRLDEDSDEPRTDERSLIDEGCGDAQENAAADGGTSGLDS</sequence>